<name>A0ABT8LIL3_9GAMM</name>
<dbReference type="EMBL" id="JASMRX010000001">
    <property type="protein sequence ID" value="MDN6877110.1"/>
    <property type="molecule type" value="Genomic_DNA"/>
</dbReference>
<dbReference type="Pfam" id="PF23793">
    <property type="entry name" value="LysC"/>
    <property type="match status" value="1"/>
</dbReference>
<gene>
    <name evidence="1" type="primary">lysC</name>
    <name evidence="1" type="ORF">QO199_00300</name>
</gene>
<dbReference type="NCBIfam" id="NF038368">
    <property type="entry name" value="P2_Rz1"/>
    <property type="match status" value="1"/>
</dbReference>
<reference evidence="1" key="1">
    <citation type="submission" date="2023-05" db="EMBL/GenBank/DDBJ databases">
        <title>Cannabis rhizosphere genomes.</title>
        <authorList>
            <person name="Goff K.L."/>
        </authorList>
    </citation>
    <scope>NUCLEOTIDE SEQUENCE</scope>
    <source>
        <strain evidence="1">SPPC 2817</strain>
    </source>
</reference>
<organism evidence="1 2">
    <name type="scientific">Serratia bockelmannii</name>
    <dbReference type="NCBI Taxonomy" id="2703793"/>
    <lineage>
        <taxon>Bacteria</taxon>
        <taxon>Pseudomonadati</taxon>
        <taxon>Pseudomonadota</taxon>
        <taxon>Gammaproteobacteria</taxon>
        <taxon>Enterobacterales</taxon>
        <taxon>Yersiniaceae</taxon>
        <taxon>Serratia</taxon>
    </lineage>
</organism>
<dbReference type="InterPro" id="IPR058979">
    <property type="entry name" value="LysC-like"/>
</dbReference>
<comment type="caution">
    <text evidence="1">The sequence shown here is derived from an EMBL/GenBank/DDBJ whole genome shotgun (WGS) entry which is preliminary data.</text>
</comment>
<sequence>MGIVLCLPLLLSSCSRTPPEPQQVVLLPPESVFATCEQPEMQGNTWGDAVSYTLSLKTALSMCAGQVATLNQWRNSVRGFKK</sequence>
<protein>
    <submittedName>
        <fullName evidence="1">Rz1-like lysis system protein LysC</fullName>
    </submittedName>
</protein>
<dbReference type="InterPro" id="IPR047737">
    <property type="entry name" value="LysC"/>
</dbReference>
<proteinExistence type="predicted"/>
<dbReference type="RefSeq" id="WP_301479720.1">
    <property type="nucleotide sequence ID" value="NZ_CBDHWA010000045.1"/>
</dbReference>
<dbReference type="Proteomes" id="UP001176500">
    <property type="component" value="Unassembled WGS sequence"/>
</dbReference>
<accession>A0ABT8LIL3</accession>
<keyword evidence="2" id="KW-1185">Reference proteome</keyword>
<evidence type="ECO:0000313" key="2">
    <source>
        <dbReference type="Proteomes" id="UP001176500"/>
    </source>
</evidence>
<evidence type="ECO:0000313" key="1">
    <source>
        <dbReference type="EMBL" id="MDN6877110.1"/>
    </source>
</evidence>